<dbReference type="OrthoDB" id="5051226at2"/>
<keyword evidence="2" id="KW-1185">Reference proteome</keyword>
<dbReference type="STRING" id="1193682.BJP25_05625"/>
<organism evidence="1 2">
    <name type="scientific">Actinokineospora bangkokensis</name>
    <dbReference type="NCBI Taxonomy" id="1193682"/>
    <lineage>
        <taxon>Bacteria</taxon>
        <taxon>Bacillati</taxon>
        <taxon>Actinomycetota</taxon>
        <taxon>Actinomycetes</taxon>
        <taxon>Pseudonocardiales</taxon>
        <taxon>Pseudonocardiaceae</taxon>
        <taxon>Actinokineospora</taxon>
    </lineage>
</organism>
<sequence>MADPVSALHQFAISGRIDRERITDELATIYSYLDDDAEEPAWVEWLTRYVVAATEATLPADQQADPRTLTDLRTRLDGSLRDHRGAFRAYLRLPGVRIDRPDMMTHFADVHLGSFENITAVLEHLVERYPRLSPTVGRQVKLIPNPMGEWHITLDTGQRFHTTPIDKRLEVFIDDRPVEAGPGISDE</sequence>
<comment type="caution">
    <text evidence="1">The sequence shown here is derived from an EMBL/GenBank/DDBJ whole genome shotgun (WGS) entry which is preliminary data.</text>
</comment>
<protein>
    <submittedName>
        <fullName evidence="1">Uncharacterized protein</fullName>
    </submittedName>
</protein>
<proteinExistence type="predicted"/>
<name>A0A1Q9LC18_9PSEU</name>
<dbReference type="EMBL" id="MKQR01000032">
    <property type="protein sequence ID" value="OLR89556.1"/>
    <property type="molecule type" value="Genomic_DNA"/>
</dbReference>
<evidence type="ECO:0000313" key="2">
    <source>
        <dbReference type="Proteomes" id="UP000186040"/>
    </source>
</evidence>
<reference evidence="1 2" key="1">
    <citation type="submission" date="2016-10" db="EMBL/GenBank/DDBJ databases">
        <title>The Draft Genome Sequence of Actinokineospora bangkokensis 44EHWT reveals the biosynthetic pathway of antifungal compounds Thailandins with unusual extender unit butylmalonyl-CoA.</title>
        <authorList>
            <person name="Greule A."/>
            <person name="Intra B."/>
            <person name="Flemming S."/>
            <person name="Rommel M.G."/>
            <person name="Panbangred W."/>
            <person name="Bechthold A."/>
        </authorList>
    </citation>
    <scope>NUCLEOTIDE SEQUENCE [LARGE SCALE GENOMIC DNA]</scope>
    <source>
        <strain evidence="1 2">44EHW</strain>
    </source>
</reference>
<dbReference type="AlphaFoldDB" id="A0A1Q9LC18"/>
<accession>A0A1Q9LC18</accession>
<evidence type="ECO:0000313" key="1">
    <source>
        <dbReference type="EMBL" id="OLR89556.1"/>
    </source>
</evidence>
<dbReference type="RefSeq" id="WP_075978741.1">
    <property type="nucleotide sequence ID" value="NZ_MKQR01000032.1"/>
</dbReference>
<gene>
    <name evidence="1" type="ORF">BJP25_05625</name>
</gene>
<dbReference type="Proteomes" id="UP000186040">
    <property type="component" value="Unassembled WGS sequence"/>
</dbReference>